<dbReference type="PANTHER" id="PTHR22617:SF23">
    <property type="entry name" value="CHEMOTAXIS PROTEIN CHEW"/>
    <property type="match status" value="1"/>
</dbReference>
<protein>
    <submittedName>
        <fullName evidence="2">Purine-binding chemotaxis protein CheW</fullName>
    </submittedName>
</protein>
<dbReference type="PROSITE" id="PS50851">
    <property type="entry name" value="CHEW"/>
    <property type="match status" value="1"/>
</dbReference>
<feature type="domain" description="CheW-like" evidence="1">
    <location>
        <begin position="15"/>
        <end position="155"/>
    </location>
</feature>
<dbReference type="Gene3D" id="2.30.30.40">
    <property type="entry name" value="SH3 Domains"/>
    <property type="match status" value="1"/>
</dbReference>
<gene>
    <name evidence="2" type="ORF">HJ526_13880</name>
</gene>
<dbReference type="EMBL" id="JABCJD010000007">
    <property type="protein sequence ID" value="NVO28515.1"/>
    <property type="molecule type" value="Genomic_DNA"/>
</dbReference>
<sequence>MGRSMDKHLKGGDMPSEFVSLTAGGQGYCVDIHAIREIRSWAPVTTLPHSGPSVLGVMNLRGSVIPIIDLRKKLGLGQTPDAHRNVIVIASIHARTMGLLVEAVSEIISVPKEAILPNPTQRTDGETSHIVGLISKDEKMLRVLDIQALITQEVEVAA</sequence>
<accession>A0ABX2PG94</accession>
<dbReference type="InterPro" id="IPR039315">
    <property type="entry name" value="CheW"/>
</dbReference>
<dbReference type="InterPro" id="IPR036061">
    <property type="entry name" value="CheW-like_dom_sf"/>
</dbReference>
<dbReference type="InterPro" id="IPR002545">
    <property type="entry name" value="CheW-lke_dom"/>
</dbReference>
<dbReference type="Pfam" id="PF01584">
    <property type="entry name" value="CheW"/>
    <property type="match status" value="1"/>
</dbReference>
<dbReference type="Gene3D" id="2.40.50.180">
    <property type="entry name" value="CheA-289, Domain 4"/>
    <property type="match status" value="1"/>
</dbReference>
<name>A0ABX2PG94_9RHOB</name>
<dbReference type="PANTHER" id="PTHR22617">
    <property type="entry name" value="CHEMOTAXIS SENSOR HISTIDINE KINASE-RELATED"/>
    <property type="match status" value="1"/>
</dbReference>
<comment type="caution">
    <text evidence="2">The sequence shown here is derived from an EMBL/GenBank/DDBJ whole genome shotgun (WGS) entry which is preliminary data.</text>
</comment>
<evidence type="ECO:0000313" key="2">
    <source>
        <dbReference type="EMBL" id="NVO28515.1"/>
    </source>
</evidence>
<dbReference type="Proteomes" id="UP000523601">
    <property type="component" value="Unassembled WGS sequence"/>
</dbReference>
<evidence type="ECO:0000313" key="3">
    <source>
        <dbReference type="Proteomes" id="UP000523601"/>
    </source>
</evidence>
<dbReference type="SMART" id="SM00260">
    <property type="entry name" value="CheW"/>
    <property type="match status" value="1"/>
</dbReference>
<evidence type="ECO:0000259" key="1">
    <source>
        <dbReference type="PROSITE" id="PS50851"/>
    </source>
</evidence>
<dbReference type="SUPFAM" id="SSF50341">
    <property type="entry name" value="CheW-like"/>
    <property type="match status" value="1"/>
</dbReference>
<reference evidence="2 3" key="1">
    <citation type="submission" date="2020-04" db="EMBL/GenBank/DDBJ databases">
        <title>Donghicola sp., a member of the Rhodobacteraceae family isolated from mangrove forest in Thailand.</title>
        <authorList>
            <person name="Charoenyingcharoen P."/>
            <person name="Yukphan P."/>
        </authorList>
    </citation>
    <scope>NUCLEOTIDE SEQUENCE [LARGE SCALE GENOMIC DNA]</scope>
    <source>
        <strain evidence="2 3">C2-DW-16</strain>
    </source>
</reference>
<organism evidence="2 3">
    <name type="scientific">Donghicola mangrovi</name>
    <dbReference type="NCBI Taxonomy" id="2729614"/>
    <lineage>
        <taxon>Bacteria</taxon>
        <taxon>Pseudomonadati</taxon>
        <taxon>Pseudomonadota</taxon>
        <taxon>Alphaproteobacteria</taxon>
        <taxon>Rhodobacterales</taxon>
        <taxon>Roseobacteraceae</taxon>
        <taxon>Donghicola</taxon>
    </lineage>
</organism>
<proteinExistence type="predicted"/>
<keyword evidence="3" id="KW-1185">Reference proteome</keyword>